<evidence type="ECO:0000313" key="2">
    <source>
        <dbReference type="EMBL" id="KXZ49479.1"/>
    </source>
</evidence>
<sequence length="1236" mass="128779">MALQVFSALRNPQRFFALAPVAEELVPLLLLGRNGRARETGERVRSKWAQLLQALTRALVANMSIARGESPPIVQAFTHDGSAGPVPPVLNAPTAMVLTLAARLLSAMPRELWAPDVVPPALADTLGACARDEVLSALLPGLRGALLPLLEVLRPDVPGLLGVAAAGEAATQAGADLVRQVHSLHTAQVAPRDWLQLLDAALPALHLPNQDRLLEAMIQGLAIVCFRCGDGKDERQAPQSHAPSRRLFETPQRGDGGSPGGVEAAQGASAHGGSHAAEAMPEWAQAAEAAFLELLSHESSTVALACYSLLEGLAQDASFRPADVSNLLAILSNAELAMELRRSAAEQMMALAGEARLREVLEEEASLWTITCIAALRDPSNGAALTASQADALAAQGLAPPTPDLLSTLDVQLPLAAINLLFVLTTCSPRVRAWLSNDAPWTQQAPSAPYGNAGRSGAELIMGGVLPLVFHSLVTVRRAVARLLASLTFGGEADKWSGWAPSAAAEPRKDHVIPAGGAGARQAGVTGSTSRAGDVLLLPQPFQRRHCFPCKVSCLAAVEASTTHAECTEALYGLQLACASRTGIEALAAADWQTRLDALLSTSPASPEDVALWTSLLEVVQRMLLCGVLSQHELSQLAALLRQSAPAVLSAPDAAADPPGVPLALADSEALPDFTGQYMRLTCTQLLMETLVSLIRSAHADLPLEQAVRVLSALAPTQLLQTLAAAYIGNDSANFGCRALAVQLLLEVVSLLAAAQKAGVPHVLTLEPGLQDALLASLHALLGTISGSLAAGAVAAAHLVGGGGSGLVDRSHERQAGGFAGKGAVRAGTLALLHLTDLLPVAVWTSVWTQLSGSFWVSRLLRDRDAVLRALAAEVLARLMQPGADSTHLMVAQGWPDAAKMMAKAALDRANCYALRTAALRVLCGCMAQSSQHSTVREAASVAPGAADTPPEAASLPRRQLFSSATGLPPAALLLQQAALWTKLPAMLCEPDAPTPFLAAVLSLLLQGTLLDGEGTVALLRQPGMVDRLLHLLHVGVANSAMAKAPASAKLDAAARGDRAAVIALLCWACRRSGAIHPAAQHANSEVDRLLGGWAKAPAGMQLEQCAGLRLTMYGEPEGAQHDDPGQLREQLWGLHCSTLAAQLLAHTQQEPPLLPLPSLGHSNARAASTVLEVFARVGACVPALDATRGLETAAEAPERSAKLEAALQLAAAGNAVLQQLEDEEVHQVGTSASYA</sequence>
<gene>
    <name evidence="2" type="ORF">GPECTOR_21g705</name>
</gene>
<feature type="compositionally biased region" description="Low complexity" evidence="1">
    <location>
        <begin position="263"/>
        <end position="279"/>
    </location>
</feature>
<dbReference type="PANTHER" id="PTHR31691:SF1">
    <property type="entry name" value="ROTATIN"/>
    <property type="match status" value="1"/>
</dbReference>
<dbReference type="GO" id="GO:0044782">
    <property type="term" value="P:cilium organization"/>
    <property type="evidence" value="ECO:0007669"/>
    <property type="project" value="InterPro"/>
</dbReference>
<evidence type="ECO:0000256" key="1">
    <source>
        <dbReference type="SAM" id="MobiDB-lite"/>
    </source>
</evidence>
<dbReference type="Proteomes" id="UP000075714">
    <property type="component" value="Unassembled WGS sequence"/>
</dbReference>
<dbReference type="InterPro" id="IPR030791">
    <property type="entry name" value="Rotatin"/>
</dbReference>
<organism evidence="2 3">
    <name type="scientific">Gonium pectorale</name>
    <name type="common">Green alga</name>
    <dbReference type="NCBI Taxonomy" id="33097"/>
    <lineage>
        <taxon>Eukaryota</taxon>
        <taxon>Viridiplantae</taxon>
        <taxon>Chlorophyta</taxon>
        <taxon>core chlorophytes</taxon>
        <taxon>Chlorophyceae</taxon>
        <taxon>CS clade</taxon>
        <taxon>Chlamydomonadales</taxon>
        <taxon>Volvocaceae</taxon>
        <taxon>Gonium</taxon>
    </lineage>
</organism>
<dbReference type="EMBL" id="LSYV01000022">
    <property type="protein sequence ID" value="KXZ49479.1"/>
    <property type="molecule type" value="Genomic_DNA"/>
</dbReference>
<evidence type="ECO:0000313" key="3">
    <source>
        <dbReference type="Proteomes" id="UP000075714"/>
    </source>
</evidence>
<dbReference type="InterPro" id="IPR016024">
    <property type="entry name" value="ARM-type_fold"/>
</dbReference>
<protein>
    <submittedName>
        <fullName evidence="2">Uncharacterized protein</fullName>
    </submittedName>
</protein>
<dbReference type="AlphaFoldDB" id="A0A150GI76"/>
<dbReference type="PANTHER" id="PTHR31691">
    <property type="entry name" value="ROTATIN"/>
    <property type="match status" value="1"/>
</dbReference>
<dbReference type="OrthoDB" id="553252at2759"/>
<name>A0A150GI76_GONPE</name>
<reference evidence="3" key="1">
    <citation type="journal article" date="2016" name="Nat. Commun.">
        <title>The Gonium pectorale genome demonstrates co-option of cell cycle regulation during the evolution of multicellularity.</title>
        <authorList>
            <person name="Hanschen E.R."/>
            <person name="Marriage T.N."/>
            <person name="Ferris P.J."/>
            <person name="Hamaji T."/>
            <person name="Toyoda A."/>
            <person name="Fujiyama A."/>
            <person name="Neme R."/>
            <person name="Noguchi H."/>
            <person name="Minakuchi Y."/>
            <person name="Suzuki M."/>
            <person name="Kawai-Toyooka H."/>
            <person name="Smith D.R."/>
            <person name="Sparks H."/>
            <person name="Anderson J."/>
            <person name="Bakaric R."/>
            <person name="Luria V."/>
            <person name="Karger A."/>
            <person name="Kirschner M.W."/>
            <person name="Durand P.M."/>
            <person name="Michod R.E."/>
            <person name="Nozaki H."/>
            <person name="Olson B.J."/>
        </authorList>
    </citation>
    <scope>NUCLEOTIDE SEQUENCE [LARGE SCALE GENOMIC DNA]</scope>
    <source>
        <strain evidence="3">NIES-2863</strain>
    </source>
</reference>
<comment type="caution">
    <text evidence="2">The sequence shown here is derived from an EMBL/GenBank/DDBJ whole genome shotgun (WGS) entry which is preliminary data.</text>
</comment>
<dbReference type="SUPFAM" id="SSF48371">
    <property type="entry name" value="ARM repeat"/>
    <property type="match status" value="1"/>
</dbReference>
<dbReference type="STRING" id="33097.A0A150GI76"/>
<keyword evidence="3" id="KW-1185">Reference proteome</keyword>
<dbReference type="GO" id="GO:0036064">
    <property type="term" value="C:ciliary basal body"/>
    <property type="evidence" value="ECO:0007669"/>
    <property type="project" value="InterPro"/>
</dbReference>
<accession>A0A150GI76</accession>
<proteinExistence type="predicted"/>
<feature type="region of interest" description="Disordered" evidence="1">
    <location>
        <begin position="234"/>
        <end position="279"/>
    </location>
</feature>